<evidence type="ECO:0008006" key="4">
    <source>
        <dbReference type="Google" id="ProtNLM"/>
    </source>
</evidence>
<evidence type="ECO:0000313" key="3">
    <source>
        <dbReference type="Proteomes" id="UP001499990"/>
    </source>
</evidence>
<protein>
    <recommendedName>
        <fullName evidence="4">Integral membrane protein</fullName>
    </recommendedName>
</protein>
<evidence type="ECO:0000256" key="1">
    <source>
        <dbReference type="SAM" id="Phobius"/>
    </source>
</evidence>
<dbReference type="PANTHER" id="PTHR42305:SF1">
    <property type="entry name" value="MEMBRANE PROTEIN RV1733C-RELATED"/>
    <property type="match status" value="1"/>
</dbReference>
<keyword evidence="1" id="KW-1133">Transmembrane helix</keyword>
<feature type="transmembrane region" description="Helical" evidence="1">
    <location>
        <begin position="24"/>
        <end position="46"/>
    </location>
</feature>
<reference evidence="3" key="1">
    <citation type="journal article" date="2019" name="Int. J. Syst. Evol. Microbiol.">
        <title>The Global Catalogue of Microorganisms (GCM) 10K type strain sequencing project: providing services to taxonomists for standard genome sequencing and annotation.</title>
        <authorList>
            <consortium name="The Broad Institute Genomics Platform"/>
            <consortium name="The Broad Institute Genome Sequencing Center for Infectious Disease"/>
            <person name="Wu L."/>
            <person name="Ma J."/>
        </authorList>
    </citation>
    <scope>NUCLEOTIDE SEQUENCE [LARGE SCALE GENOMIC DNA]</scope>
    <source>
        <strain evidence="3">JCM 9651</strain>
    </source>
</reference>
<dbReference type="InterPro" id="IPR039708">
    <property type="entry name" value="MT1774/Rv1733c-like"/>
</dbReference>
<keyword evidence="1" id="KW-0812">Transmembrane</keyword>
<evidence type="ECO:0000313" key="2">
    <source>
        <dbReference type="EMBL" id="GAA3378833.1"/>
    </source>
</evidence>
<gene>
    <name evidence="2" type="ORF">GCM10020367_59950</name>
</gene>
<keyword evidence="3" id="KW-1185">Reference proteome</keyword>
<organism evidence="2 3">
    <name type="scientific">Streptomyces sannanensis</name>
    <dbReference type="NCBI Taxonomy" id="285536"/>
    <lineage>
        <taxon>Bacteria</taxon>
        <taxon>Bacillati</taxon>
        <taxon>Actinomycetota</taxon>
        <taxon>Actinomycetes</taxon>
        <taxon>Kitasatosporales</taxon>
        <taxon>Streptomycetaceae</taxon>
        <taxon>Streptomyces</taxon>
    </lineage>
</organism>
<dbReference type="Proteomes" id="UP001499990">
    <property type="component" value="Unassembled WGS sequence"/>
</dbReference>
<keyword evidence="1" id="KW-0472">Membrane</keyword>
<dbReference type="EMBL" id="BAAAYL010000001">
    <property type="protein sequence ID" value="GAA3378833.1"/>
    <property type="molecule type" value="Genomic_DNA"/>
</dbReference>
<proteinExistence type="predicted"/>
<sequence length="200" mass="21967">MRAAAGIWRWRHNPLRRTTDLVEAWVALVALLLIVLASPAVGWLCASLMDDTLRRSARTEREQRHLATATVVRPVRERAPSGTEVNWGLAPPRRVVAGWTADDGSPRTGTVPTARRTLRAGDTFLIWTDRRGHAVSPPMSDAVARTNALFTGAAAAVAAAFSTECGRRLVVWRIVRRRYARLDQAWVKAGPDWGRAGTGS</sequence>
<dbReference type="PANTHER" id="PTHR42305">
    <property type="entry name" value="MEMBRANE PROTEIN RV1733C-RELATED"/>
    <property type="match status" value="1"/>
</dbReference>
<name>A0ABP6SKP2_9ACTN</name>
<accession>A0ABP6SKP2</accession>
<comment type="caution">
    <text evidence="2">The sequence shown here is derived from an EMBL/GenBank/DDBJ whole genome shotgun (WGS) entry which is preliminary data.</text>
</comment>